<protein>
    <submittedName>
        <fullName evidence="1">Uncharacterized protein</fullName>
    </submittedName>
</protein>
<dbReference type="AlphaFoldDB" id="A0AAD6RD52"/>
<sequence length="85" mass="9504">MHTLHECCFSLAIFSVFKREKWEEELKGVVSVFCSFGLLRSILSMLLCPAASLSVSCYSEQAAACPRTYREAVVGHVRDRCSPKS</sequence>
<comment type="caution">
    <text evidence="1">The sequence shown here is derived from an EMBL/GenBank/DDBJ whole genome shotgun (WGS) entry which is preliminary data.</text>
</comment>
<reference evidence="1" key="1">
    <citation type="journal article" date="2023" name="Mol. Ecol. Resour.">
        <title>Chromosome-level genome assembly of a triploid poplar Populus alba 'Berolinensis'.</title>
        <authorList>
            <person name="Chen S."/>
            <person name="Yu Y."/>
            <person name="Wang X."/>
            <person name="Wang S."/>
            <person name="Zhang T."/>
            <person name="Zhou Y."/>
            <person name="He R."/>
            <person name="Meng N."/>
            <person name="Wang Y."/>
            <person name="Liu W."/>
            <person name="Liu Z."/>
            <person name="Liu J."/>
            <person name="Guo Q."/>
            <person name="Huang H."/>
            <person name="Sederoff R.R."/>
            <person name="Wang G."/>
            <person name="Qu G."/>
            <person name="Chen S."/>
        </authorList>
    </citation>
    <scope>NUCLEOTIDE SEQUENCE</scope>
    <source>
        <strain evidence="1">SC-2020</strain>
    </source>
</reference>
<gene>
    <name evidence="1" type="ORF">NC653_005532</name>
</gene>
<name>A0AAD6RD52_9ROSI</name>
<evidence type="ECO:0000313" key="2">
    <source>
        <dbReference type="Proteomes" id="UP001164929"/>
    </source>
</evidence>
<organism evidence="1 2">
    <name type="scientific">Populus alba x Populus x berolinensis</name>
    <dbReference type="NCBI Taxonomy" id="444605"/>
    <lineage>
        <taxon>Eukaryota</taxon>
        <taxon>Viridiplantae</taxon>
        <taxon>Streptophyta</taxon>
        <taxon>Embryophyta</taxon>
        <taxon>Tracheophyta</taxon>
        <taxon>Spermatophyta</taxon>
        <taxon>Magnoliopsida</taxon>
        <taxon>eudicotyledons</taxon>
        <taxon>Gunneridae</taxon>
        <taxon>Pentapetalae</taxon>
        <taxon>rosids</taxon>
        <taxon>fabids</taxon>
        <taxon>Malpighiales</taxon>
        <taxon>Salicaceae</taxon>
        <taxon>Saliceae</taxon>
        <taxon>Populus</taxon>
    </lineage>
</organism>
<dbReference type="EMBL" id="JAQIZT010000002">
    <property type="protein sequence ID" value="KAJ7006205.1"/>
    <property type="molecule type" value="Genomic_DNA"/>
</dbReference>
<dbReference type="Proteomes" id="UP001164929">
    <property type="component" value="Chromosome 2"/>
</dbReference>
<evidence type="ECO:0000313" key="1">
    <source>
        <dbReference type="EMBL" id="KAJ7006205.1"/>
    </source>
</evidence>
<proteinExistence type="predicted"/>
<keyword evidence="2" id="KW-1185">Reference proteome</keyword>
<accession>A0AAD6RD52</accession>